<dbReference type="SMART" id="SM00220">
    <property type="entry name" value="S_TKc"/>
    <property type="match status" value="1"/>
</dbReference>
<evidence type="ECO:0000313" key="22">
    <source>
        <dbReference type="Proteomes" id="UP001324115"/>
    </source>
</evidence>
<keyword evidence="15" id="KW-1133">Transmembrane helix</keyword>
<evidence type="ECO:0000256" key="17">
    <source>
        <dbReference type="ARBA" id="ARBA00023170"/>
    </source>
</evidence>
<organism evidence="21 22">
    <name type="scientific">Quercus rubra</name>
    <name type="common">Northern red oak</name>
    <name type="synonym">Quercus borealis</name>
    <dbReference type="NCBI Taxonomy" id="3512"/>
    <lineage>
        <taxon>Eukaryota</taxon>
        <taxon>Viridiplantae</taxon>
        <taxon>Streptophyta</taxon>
        <taxon>Embryophyta</taxon>
        <taxon>Tracheophyta</taxon>
        <taxon>Spermatophyta</taxon>
        <taxon>Magnoliopsida</taxon>
        <taxon>eudicotyledons</taxon>
        <taxon>Gunneridae</taxon>
        <taxon>Pentapetalae</taxon>
        <taxon>rosids</taxon>
        <taxon>fabids</taxon>
        <taxon>Fagales</taxon>
        <taxon>Fagaceae</taxon>
        <taxon>Quercus</taxon>
    </lineage>
</organism>
<dbReference type="SUPFAM" id="SSF56112">
    <property type="entry name" value="Protein kinase-like (PK-like)"/>
    <property type="match status" value="1"/>
</dbReference>
<dbReference type="PROSITE" id="PS00307">
    <property type="entry name" value="LECTIN_LEGUME_BETA"/>
    <property type="match status" value="1"/>
</dbReference>
<dbReference type="Proteomes" id="UP001324115">
    <property type="component" value="Unassembled WGS sequence"/>
</dbReference>
<evidence type="ECO:0000256" key="4">
    <source>
        <dbReference type="ARBA" id="ARBA00010217"/>
    </source>
</evidence>
<keyword evidence="10" id="KW-0732">Signal</keyword>
<dbReference type="InterPro" id="IPR017441">
    <property type="entry name" value="Protein_kinase_ATP_BS"/>
</dbReference>
<evidence type="ECO:0000256" key="6">
    <source>
        <dbReference type="ARBA" id="ARBA00022475"/>
    </source>
</evidence>
<proteinExistence type="inferred from homology"/>
<feature type="domain" description="Protein kinase" evidence="20">
    <location>
        <begin position="300"/>
        <end position="573"/>
    </location>
</feature>
<keyword evidence="18" id="KW-0325">Glycoprotein</keyword>
<dbReference type="CDD" id="cd06899">
    <property type="entry name" value="lectin_legume_LecRK_Arcelin_ConA"/>
    <property type="match status" value="1"/>
</dbReference>
<evidence type="ECO:0000256" key="18">
    <source>
        <dbReference type="ARBA" id="ARBA00023180"/>
    </source>
</evidence>
<keyword evidence="6" id="KW-1003">Cell membrane</keyword>
<dbReference type="GO" id="GO:0005886">
    <property type="term" value="C:plasma membrane"/>
    <property type="evidence" value="ECO:0007669"/>
    <property type="project" value="UniProtKB-SubCell"/>
</dbReference>
<comment type="similarity">
    <text evidence="4">In the C-terminal section; belongs to the protein kinase superfamily. Ser/Thr protein kinase family.</text>
</comment>
<dbReference type="GO" id="GO:0005524">
    <property type="term" value="F:ATP binding"/>
    <property type="evidence" value="ECO:0007669"/>
    <property type="project" value="UniProtKB-UniRule"/>
</dbReference>
<dbReference type="EMBL" id="JAXUIC010000004">
    <property type="protein sequence ID" value="KAK4594841.1"/>
    <property type="molecule type" value="Genomic_DNA"/>
</dbReference>
<keyword evidence="17" id="KW-0675">Receptor</keyword>
<dbReference type="Pfam" id="PF07714">
    <property type="entry name" value="PK_Tyr_Ser-Thr"/>
    <property type="match status" value="1"/>
</dbReference>
<comment type="caution">
    <text evidence="21">The sequence shown here is derived from an EMBL/GenBank/DDBJ whole genome shotgun (WGS) entry which is preliminary data.</text>
</comment>
<dbReference type="GO" id="GO:0002229">
    <property type="term" value="P:defense response to oomycetes"/>
    <property type="evidence" value="ECO:0007669"/>
    <property type="project" value="UniProtKB-ARBA"/>
</dbReference>
<keyword evidence="12 19" id="KW-0547">Nucleotide-binding</keyword>
<name>A0AAN7FP61_QUERU</name>
<keyword evidence="11" id="KW-0430">Lectin</keyword>
<comment type="similarity">
    <text evidence="3">In the N-terminal section; belongs to the leguminous lectin family.</text>
</comment>
<evidence type="ECO:0000256" key="10">
    <source>
        <dbReference type="ARBA" id="ARBA00022729"/>
    </source>
</evidence>
<evidence type="ECO:0000256" key="9">
    <source>
        <dbReference type="ARBA" id="ARBA00022692"/>
    </source>
</evidence>
<comment type="subcellular location">
    <subcellularLocation>
        <location evidence="1">Cell membrane</location>
        <topology evidence="1">Single-pass type I membrane protein</topology>
    </subcellularLocation>
</comment>
<reference evidence="21 22" key="1">
    <citation type="journal article" date="2023" name="G3 (Bethesda)">
        <title>A haplotype-resolved chromosome-scale genome for Quercus rubra L. provides insights into the genetics of adaptive traits for red oak species.</title>
        <authorList>
            <person name="Kapoor B."/>
            <person name="Jenkins J."/>
            <person name="Schmutz J."/>
            <person name="Zhebentyayeva T."/>
            <person name="Kuelheim C."/>
            <person name="Coggeshall M."/>
            <person name="Heim C."/>
            <person name="Lasky J.R."/>
            <person name="Leites L."/>
            <person name="Islam-Faridi N."/>
            <person name="Romero-Severson J."/>
            <person name="DeLeo V.L."/>
            <person name="Lucas S.M."/>
            <person name="Lazic D."/>
            <person name="Gailing O."/>
            <person name="Carlson J."/>
            <person name="Staton M."/>
        </authorList>
    </citation>
    <scope>NUCLEOTIDE SEQUENCE [LARGE SCALE GENOMIC DNA]</scope>
    <source>
        <strain evidence="21">Pseudo-F2</strain>
    </source>
</reference>
<dbReference type="PROSITE" id="PS50011">
    <property type="entry name" value="PROTEIN_KINASE_DOM"/>
    <property type="match status" value="1"/>
</dbReference>
<dbReference type="FunFam" id="1.10.510.10:FF:000240">
    <property type="entry name" value="Lectin-domain containing receptor kinase A4.3"/>
    <property type="match status" value="1"/>
</dbReference>
<evidence type="ECO:0000256" key="11">
    <source>
        <dbReference type="ARBA" id="ARBA00022734"/>
    </source>
</evidence>
<keyword evidence="14 19" id="KW-0067">ATP-binding</keyword>
<keyword evidence="8" id="KW-0808">Transferase</keyword>
<keyword evidence="9" id="KW-0812">Transmembrane</keyword>
<dbReference type="InterPro" id="IPR008271">
    <property type="entry name" value="Ser/Thr_kinase_AS"/>
</dbReference>
<gene>
    <name evidence="21" type="ORF">RGQ29_018534</name>
</gene>
<evidence type="ECO:0000256" key="15">
    <source>
        <dbReference type="ARBA" id="ARBA00022989"/>
    </source>
</evidence>
<evidence type="ECO:0000256" key="19">
    <source>
        <dbReference type="PROSITE-ProRule" id="PRU10141"/>
    </source>
</evidence>
<dbReference type="Gene3D" id="1.10.510.10">
    <property type="entry name" value="Transferase(Phosphotransferase) domain 1"/>
    <property type="match status" value="1"/>
</dbReference>
<evidence type="ECO:0000256" key="12">
    <source>
        <dbReference type="ARBA" id="ARBA00022741"/>
    </source>
</evidence>
<dbReference type="Gene3D" id="2.60.120.200">
    <property type="match status" value="1"/>
</dbReference>
<dbReference type="SUPFAM" id="SSF49899">
    <property type="entry name" value="Concanavalin A-like lectins/glucanases"/>
    <property type="match status" value="1"/>
</dbReference>
<protein>
    <recommendedName>
        <fullName evidence="5">non-specific serine/threonine protein kinase</fullName>
        <ecNumber evidence="5">2.7.11.1</ecNumber>
    </recommendedName>
</protein>
<dbReference type="InterPro" id="IPR013320">
    <property type="entry name" value="ConA-like_dom_sf"/>
</dbReference>
<accession>A0AAN7FP61</accession>
<dbReference type="InterPro" id="IPR019825">
    <property type="entry name" value="Lectin_legB_Mn/Ca_BS"/>
</dbReference>
<evidence type="ECO:0000256" key="2">
    <source>
        <dbReference type="ARBA" id="ARBA00007606"/>
    </source>
</evidence>
<evidence type="ECO:0000313" key="21">
    <source>
        <dbReference type="EMBL" id="KAK4594841.1"/>
    </source>
</evidence>
<dbReference type="InterPro" id="IPR001245">
    <property type="entry name" value="Ser-Thr/Tyr_kinase_cat_dom"/>
</dbReference>
<evidence type="ECO:0000256" key="16">
    <source>
        <dbReference type="ARBA" id="ARBA00023136"/>
    </source>
</evidence>
<dbReference type="PROSITE" id="PS00107">
    <property type="entry name" value="PROTEIN_KINASE_ATP"/>
    <property type="match status" value="1"/>
</dbReference>
<comment type="similarity">
    <text evidence="2">Belongs to the leguminous lectin family.</text>
</comment>
<dbReference type="GO" id="GO:0030246">
    <property type="term" value="F:carbohydrate binding"/>
    <property type="evidence" value="ECO:0007669"/>
    <property type="project" value="UniProtKB-KW"/>
</dbReference>
<dbReference type="InterPro" id="IPR011009">
    <property type="entry name" value="Kinase-like_dom_sf"/>
</dbReference>
<dbReference type="Gene3D" id="3.30.200.20">
    <property type="entry name" value="Phosphorylase Kinase, domain 1"/>
    <property type="match status" value="1"/>
</dbReference>
<dbReference type="GO" id="GO:0004674">
    <property type="term" value="F:protein serine/threonine kinase activity"/>
    <property type="evidence" value="ECO:0007669"/>
    <property type="project" value="UniProtKB-KW"/>
</dbReference>
<keyword evidence="16" id="KW-0472">Membrane</keyword>
<keyword evidence="13" id="KW-0418">Kinase</keyword>
<evidence type="ECO:0000256" key="1">
    <source>
        <dbReference type="ARBA" id="ARBA00004251"/>
    </source>
</evidence>
<evidence type="ECO:0000256" key="14">
    <source>
        <dbReference type="ARBA" id="ARBA00022840"/>
    </source>
</evidence>
<evidence type="ECO:0000256" key="13">
    <source>
        <dbReference type="ARBA" id="ARBA00022777"/>
    </source>
</evidence>
<dbReference type="EC" id="2.7.11.1" evidence="5"/>
<evidence type="ECO:0000256" key="7">
    <source>
        <dbReference type="ARBA" id="ARBA00022527"/>
    </source>
</evidence>
<evidence type="ECO:0000256" key="8">
    <source>
        <dbReference type="ARBA" id="ARBA00022679"/>
    </source>
</evidence>
<keyword evidence="22" id="KW-1185">Reference proteome</keyword>
<sequence length="573" mass="63057">MISFSFPNFSPNDNNITVSGTASKAQVDGHRSIRLTDNVDNSGGSVGRAYYHKPIPLWDLVANVTTNFTTSFEFVIRIRGSSSRSRFGGGIAFFITSKDSVDAPINSGGGRMGLFNRTTDGKSSSQMVAVEFDTWLDTLWRDDPSDNHVGIEVNSLVSKVSGAWNLTAGDILVATVSYDGTSEILSVFLKYLNLPNLPLNLTHNVKLRDVLPEKVMMGFSAATGGRVPVQAIRSWNFSSTLDLGSTQNGGKGNSKMWLVGFIIGLVLLIAGAIEEDEDLIEGTGPKMFAYKDLVVATNNFSEEGKLGQGGFGGVYKGFLAKLNMEIAVKMISSNSNQGKKENISEVITISRLRHRNLVQLVGWSHEQELVVVYEYMLNGSLDSHLFGKKSHLLWPRRSKIVHGLASGLLYLHDEWEQCVLHRDIKSSNVMLDSNFNAKLGDFGLARFVDHGLGSQATNLAGTMGYIALECLITSKFSKESDVFSFGVVTLEIVCGRKVVEPKAEESKISLLNWVWELYGEGRLLEAVDEMLNGDYDMDEMKCLMIIGLWCAHPDHTLRPSIRQAIKVLNYEAP</sequence>
<dbReference type="InterPro" id="IPR050528">
    <property type="entry name" value="L-type_Lectin-RKs"/>
</dbReference>
<dbReference type="PROSITE" id="PS00108">
    <property type="entry name" value="PROTEIN_KINASE_ST"/>
    <property type="match status" value="1"/>
</dbReference>
<feature type="binding site" evidence="19">
    <location>
        <position position="329"/>
    </location>
    <ligand>
        <name>ATP</name>
        <dbReference type="ChEBI" id="CHEBI:30616"/>
    </ligand>
</feature>
<keyword evidence="7" id="KW-0723">Serine/threonine-protein kinase</keyword>
<dbReference type="InterPro" id="IPR001220">
    <property type="entry name" value="Legume_lectin_dom"/>
</dbReference>
<evidence type="ECO:0000256" key="3">
    <source>
        <dbReference type="ARBA" id="ARBA00008536"/>
    </source>
</evidence>
<dbReference type="AlphaFoldDB" id="A0AAN7FP61"/>
<evidence type="ECO:0000256" key="5">
    <source>
        <dbReference type="ARBA" id="ARBA00012513"/>
    </source>
</evidence>
<evidence type="ECO:0000259" key="20">
    <source>
        <dbReference type="PROSITE" id="PS50011"/>
    </source>
</evidence>
<dbReference type="PANTHER" id="PTHR27007">
    <property type="match status" value="1"/>
</dbReference>
<dbReference type="InterPro" id="IPR000719">
    <property type="entry name" value="Prot_kinase_dom"/>
</dbReference>
<dbReference type="Pfam" id="PF00139">
    <property type="entry name" value="Lectin_legB"/>
    <property type="match status" value="1"/>
</dbReference>